<feature type="compositionally biased region" description="Polar residues" evidence="1">
    <location>
        <begin position="44"/>
        <end position="68"/>
    </location>
</feature>
<reference evidence="2 3" key="1">
    <citation type="journal article" date="2012" name="Eukaryot. Cell">
        <title>Draft genome sequence of Wickerhamomyces ciferrii NRRL Y-1031 F-60-10.</title>
        <authorList>
            <person name="Schneider J."/>
            <person name="Andrea H."/>
            <person name="Blom J."/>
            <person name="Jaenicke S."/>
            <person name="Ruckert C."/>
            <person name="Schorsch C."/>
            <person name="Szczepanowski R."/>
            <person name="Farwick M."/>
            <person name="Goesmann A."/>
            <person name="Puhler A."/>
            <person name="Schaffer S."/>
            <person name="Tauch A."/>
            <person name="Kohler T."/>
            <person name="Brinkrolf K."/>
        </authorList>
    </citation>
    <scope>NUCLEOTIDE SEQUENCE [LARGE SCALE GENOMIC DNA]</scope>
    <source>
        <strain evidence="3">ATCC 14091 / BCRC 22168 / CBS 111 / JCM 3599 / NBRC 0793 / NRRL Y-1031 F-60-10</strain>
    </source>
</reference>
<dbReference type="EMBL" id="CAIF01000008">
    <property type="protein sequence ID" value="CCH40965.1"/>
    <property type="molecule type" value="Genomic_DNA"/>
</dbReference>
<evidence type="ECO:0000313" key="3">
    <source>
        <dbReference type="Proteomes" id="UP000009328"/>
    </source>
</evidence>
<feature type="region of interest" description="Disordered" evidence="1">
    <location>
        <begin position="93"/>
        <end position="115"/>
    </location>
</feature>
<sequence>MKDYNYFNNKQQNELKMTTTSIDSENQWKEYINTPEGGFVKSNVTNTTSTPSRLRMLSNESNGRQPEITSKKRGPSTPLTPTLVQRNIVKKQLSSFERDNRHQNTNINHGLKDDEVKKLDPEHFKFQPSDTLNDVIDNQEKQEHYIFTDTNKGSPISRRSTPLGVKSLDSLNQNNEIATPKIRNGIKRAVRENKKSRLQALKDFHFQDNNPSDSEYSEISTIAGDTPNYKIPNENLLYYKNGYYVNNDDSLYESEKENIISNREIHRVNDLVEFMKLERQFENENL</sequence>
<protein>
    <submittedName>
        <fullName evidence="2">Uncharacterized protein</fullName>
    </submittedName>
</protein>
<evidence type="ECO:0000313" key="2">
    <source>
        <dbReference type="EMBL" id="CCH40965.1"/>
    </source>
</evidence>
<feature type="region of interest" description="Disordered" evidence="1">
    <location>
        <begin position="44"/>
        <end position="80"/>
    </location>
</feature>
<evidence type="ECO:0000256" key="1">
    <source>
        <dbReference type="SAM" id="MobiDB-lite"/>
    </source>
</evidence>
<organism evidence="2 3">
    <name type="scientific">Wickerhamomyces ciferrii (strain ATCC 14091 / BCRC 22168 / CBS 111 / JCM 3599 / NBRC 0793 / NRRL Y-1031 F-60-10)</name>
    <name type="common">Yeast</name>
    <name type="synonym">Pichia ciferrii</name>
    <dbReference type="NCBI Taxonomy" id="1206466"/>
    <lineage>
        <taxon>Eukaryota</taxon>
        <taxon>Fungi</taxon>
        <taxon>Dikarya</taxon>
        <taxon>Ascomycota</taxon>
        <taxon>Saccharomycotina</taxon>
        <taxon>Saccharomycetes</taxon>
        <taxon>Phaffomycetales</taxon>
        <taxon>Wickerhamomycetaceae</taxon>
        <taxon>Wickerhamomyces</taxon>
    </lineage>
</organism>
<comment type="caution">
    <text evidence="2">The sequence shown here is derived from an EMBL/GenBank/DDBJ whole genome shotgun (WGS) entry which is preliminary data.</text>
</comment>
<dbReference type="InParanoid" id="K0K822"/>
<gene>
    <name evidence="2" type="ORF">BN7_499</name>
</gene>
<accession>K0K822</accession>
<dbReference type="Proteomes" id="UP000009328">
    <property type="component" value="Unassembled WGS sequence"/>
</dbReference>
<dbReference type="AlphaFoldDB" id="K0K822"/>
<keyword evidence="3" id="KW-1185">Reference proteome</keyword>
<proteinExistence type="predicted"/>
<dbReference type="HOGENOM" id="CLU_973879_0_0_1"/>
<name>K0K822_WICCF</name>